<reference evidence="6" key="1">
    <citation type="submission" date="2025-08" db="UniProtKB">
        <authorList>
            <consortium name="RefSeq"/>
        </authorList>
    </citation>
    <scope>IDENTIFICATION</scope>
</reference>
<dbReference type="GO" id="GO:0006264">
    <property type="term" value="P:mitochondrial DNA replication"/>
    <property type="evidence" value="ECO:0007669"/>
    <property type="project" value="TreeGrafter"/>
</dbReference>
<dbReference type="SUPFAM" id="SSF50249">
    <property type="entry name" value="Nucleic acid-binding proteins"/>
    <property type="match status" value="1"/>
</dbReference>
<evidence type="ECO:0000256" key="4">
    <source>
        <dbReference type="SAM" id="SignalP"/>
    </source>
</evidence>
<evidence type="ECO:0000256" key="1">
    <source>
        <dbReference type="ARBA" id="ARBA00023125"/>
    </source>
</evidence>
<dbReference type="GeneID" id="34618706"/>
<keyword evidence="5" id="KW-1185">Reference proteome</keyword>
<proteinExistence type="inferred from homology"/>
<dbReference type="OrthoDB" id="1078367at2759"/>
<dbReference type="Gene3D" id="2.40.50.140">
    <property type="entry name" value="Nucleic acid-binding proteins"/>
    <property type="match status" value="1"/>
</dbReference>
<keyword evidence="4" id="KW-0732">Signal</keyword>
<dbReference type="HAMAP" id="MF_00984">
    <property type="entry name" value="SSB"/>
    <property type="match status" value="1"/>
</dbReference>
<name>A0A6P6S230_9EIME</name>
<accession>A0A6P6S230</accession>
<gene>
    <name evidence="6" type="primary">LOC34618706</name>
</gene>
<dbReference type="PROSITE" id="PS50935">
    <property type="entry name" value="SSB"/>
    <property type="match status" value="1"/>
</dbReference>
<feature type="region of interest" description="Disordered" evidence="3">
    <location>
        <begin position="39"/>
        <end position="77"/>
    </location>
</feature>
<keyword evidence="1 2" id="KW-0238">DNA-binding</keyword>
<evidence type="ECO:0000256" key="3">
    <source>
        <dbReference type="SAM" id="MobiDB-lite"/>
    </source>
</evidence>
<dbReference type="InterPro" id="IPR011344">
    <property type="entry name" value="ssDNA-bd"/>
</dbReference>
<dbReference type="Proteomes" id="UP000515125">
    <property type="component" value="Unplaced"/>
</dbReference>
<dbReference type="InterPro" id="IPR000424">
    <property type="entry name" value="Primosome_PriB/ssb"/>
</dbReference>
<evidence type="ECO:0000256" key="2">
    <source>
        <dbReference type="PROSITE-ProRule" id="PRU00252"/>
    </source>
</evidence>
<organism evidence="5 6">
    <name type="scientific">Cyclospora cayetanensis</name>
    <dbReference type="NCBI Taxonomy" id="88456"/>
    <lineage>
        <taxon>Eukaryota</taxon>
        <taxon>Sar</taxon>
        <taxon>Alveolata</taxon>
        <taxon>Apicomplexa</taxon>
        <taxon>Conoidasida</taxon>
        <taxon>Coccidia</taxon>
        <taxon>Eucoccidiorida</taxon>
        <taxon>Eimeriorina</taxon>
        <taxon>Eimeriidae</taxon>
        <taxon>Cyclospora</taxon>
    </lineage>
</organism>
<dbReference type="RefSeq" id="XP_026193345.1">
    <property type="nucleotide sequence ID" value="XM_026337560.1"/>
</dbReference>
<feature type="compositionally biased region" description="Polar residues" evidence="3">
    <location>
        <begin position="45"/>
        <end position="77"/>
    </location>
</feature>
<dbReference type="Pfam" id="PF00436">
    <property type="entry name" value="SSB"/>
    <property type="match status" value="1"/>
</dbReference>
<feature type="region of interest" description="Disordered" evidence="3">
    <location>
        <begin position="223"/>
        <end position="298"/>
    </location>
</feature>
<dbReference type="CDD" id="cd04496">
    <property type="entry name" value="SSB_OBF"/>
    <property type="match status" value="1"/>
</dbReference>
<dbReference type="GO" id="GO:0042645">
    <property type="term" value="C:mitochondrial nucleoid"/>
    <property type="evidence" value="ECO:0007669"/>
    <property type="project" value="TreeGrafter"/>
</dbReference>
<dbReference type="PANTHER" id="PTHR10302:SF0">
    <property type="entry name" value="SINGLE-STRANDED DNA-BINDING PROTEIN, MITOCHONDRIAL"/>
    <property type="match status" value="1"/>
</dbReference>
<dbReference type="PANTHER" id="PTHR10302">
    <property type="entry name" value="SINGLE-STRANDED DNA-BINDING PROTEIN"/>
    <property type="match status" value="1"/>
</dbReference>
<sequence length="298" mass="31798">MTCQGRATRPVALCLRVFWLTVASALLRADAFSTPAHRTLRSGGSLCTTPSRGGISPHTSSGGYLSSAQATTPGPSLLSRNSKSFPIQLRAEAGTGGENAGPILLAERSVNRVTLIGRVGLDPEVRHLLSGDRMASFSLATSEQWRDKATGEVRSRTEWHRVVVFDKALVNLVEAFVHKGRRLYVDGSLQTRRWVASDGQERYTTEVLLSKYKGELVLLESPEDKHAGASTHRASSPDIAQGGGMARIAGSSQASRSNGGSSEDFESQHESPGATGARNAVAPRGEAGTGVRFNASWR</sequence>
<feature type="signal peptide" evidence="4">
    <location>
        <begin position="1"/>
        <end position="31"/>
    </location>
</feature>
<dbReference type="GO" id="GO:0003697">
    <property type="term" value="F:single-stranded DNA binding"/>
    <property type="evidence" value="ECO:0007669"/>
    <property type="project" value="InterPro"/>
</dbReference>
<feature type="compositionally biased region" description="Low complexity" evidence="3">
    <location>
        <begin position="250"/>
        <end position="262"/>
    </location>
</feature>
<dbReference type="AlphaFoldDB" id="A0A6P6S230"/>
<feature type="chain" id="PRO_5028475094" evidence="4">
    <location>
        <begin position="32"/>
        <end position="298"/>
    </location>
</feature>
<evidence type="ECO:0000313" key="5">
    <source>
        <dbReference type="Proteomes" id="UP000515125"/>
    </source>
</evidence>
<evidence type="ECO:0000313" key="6">
    <source>
        <dbReference type="RefSeq" id="XP_026193345.1"/>
    </source>
</evidence>
<dbReference type="InterPro" id="IPR012340">
    <property type="entry name" value="NA-bd_OB-fold"/>
</dbReference>
<protein>
    <submittedName>
        <fullName evidence="6">Uncharacterized protein LOC34618706</fullName>
    </submittedName>
</protein>
<dbReference type="NCBIfam" id="TIGR00621">
    <property type="entry name" value="ssb"/>
    <property type="match status" value="1"/>
</dbReference>